<feature type="region of interest" description="Disordered" evidence="1">
    <location>
        <begin position="9"/>
        <end position="100"/>
    </location>
</feature>
<feature type="compositionally biased region" description="Basic and acidic residues" evidence="1">
    <location>
        <begin position="12"/>
        <end position="32"/>
    </location>
</feature>
<dbReference type="AlphaFoldDB" id="A0AAW2HF30"/>
<evidence type="ECO:0000256" key="2">
    <source>
        <dbReference type="SAM" id="Phobius"/>
    </source>
</evidence>
<feature type="region of interest" description="Disordered" evidence="1">
    <location>
        <begin position="530"/>
        <end position="553"/>
    </location>
</feature>
<dbReference type="PANTHER" id="PTHR20992">
    <property type="entry name" value="AT15442P-RELATED"/>
    <property type="match status" value="1"/>
</dbReference>
<reference evidence="3" key="1">
    <citation type="journal article" date="2024" name="Gigascience">
        <title>Chromosome-level genome of the poultry shaft louse Menopon gallinae provides insight into the host-switching and adaptive evolution of parasitic lice.</title>
        <authorList>
            <person name="Xu Y."/>
            <person name="Ma L."/>
            <person name="Liu S."/>
            <person name="Liang Y."/>
            <person name="Liu Q."/>
            <person name="He Z."/>
            <person name="Tian L."/>
            <person name="Duan Y."/>
            <person name="Cai W."/>
            <person name="Li H."/>
            <person name="Song F."/>
        </authorList>
    </citation>
    <scope>NUCLEOTIDE SEQUENCE</scope>
    <source>
        <strain evidence="3">Cailab_2023a</strain>
    </source>
</reference>
<dbReference type="InterPro" id="IPR005240">
    <property type="entry name" value="DUF389"/>
</dbReference>
<keyword evidence="2" id="KW-0472">Membrane</keyword>
<feature type="transmembrane region" description="Helical" evidence="2">
    <location>
        <begin position="360"/>
        <end position="382"/>
    </location>
</feature>
<feature type="transmembrane region" description="Helical" evidence="2">
    <location>
        <begin position="413"/>
        <end position="439"/>
    </location>
</feature>
<feature type="transmembrane region" description="Helical" evidence="2">
    <location>
        <begin position="254"/>
        <end position="279"/>
    </location>
</feature>
<dbReference type="EMBL" id="JARGDH010000005">
    <property type="protein sequence ID" value="KAL0268311.1"/>
    <property type="molecule type" value="Genomic_DNA"/>
</dbReference>
<name>A0AAW2HF30_9NEOP</name>
<feature type="compositionally biased region" description="Basic residues" evidence="1">
    <location>
        <begin position="89"/>
        <end position="98"/>
    </location>
</feature>
<feature type="transmembrane region" description="Helical" evidence="2">
    <location>
        <begin position="291"/>
        <end position="311"/>
    </location>
</feature>
<feature type="transmembrane region" description="Helical" evidence="2">
    <location>
        <begin position="331"/>
        <end position="353"/>
    </location>
</feature>
<feature type="compositionally biased region" description="Basic and acidic residues" evidence="1">
    <location>
        <begin position="60"/>
        <end position="81"/>
    </location>
</feature>
<organism evidence="3">
    <name type="scientific">Menopon gallinae</name>
    <name type="common">poultry shaft louse</name>
    <dbReference type="NCBI Taxonomy" id="328185"/>
    <lineage>
        <taxon>Eukaryota</taxon>
        <taxon>Metazoa</taxon>
        <taxon>Ecdysozoa</taxon>
        <taxon>Arthropoda</taxon>
        <taxon>Hexapoda</taxon>
        <taxon>Insecta</taxon>
        <taxon>Pterygota</taxon>
        <taxon>Neoptera</taxon>
        <taxon>Paraneoptera</taxon>
        <taxon>Psocodea</taxon>
        <taxon>Troctomorpha</taxon>
        <taxon>Phthiraptera</taxon>
        <taxon>Amblycera</taxon>
        <taxon>Menoponidae</taxon>
        <taxon>Menopon</taxon>
    </lineage>
</organism>
<proteinExistence type="predicted"/>
<evidence type="ECO:0000313" key="3">
    <source>
        <dbReference type="EMBL" id="KAL0268311.1"/>
    </source>
</evidence>
<keyword evidence="2" id="KW-1133">Transmembrane helix</keyword>
<gene>
    <name evidence="3" type="ORF">PYX00_010303</name>
</gene>
<keyword evidence="2" id="KW-0812">Transmembrane</keyword>
<feature type="transmembrane region" description="Helical" evidence="2">
    <location>
        <begin position="228"/>
        <end position="248"/>
    </location>
</feature>
<feature type="compositionally biased region" description="Acidic residues" evidence="1">
    <location>
        <begin position="44"/>
        <end position="59"/>
    </location>
</feature>
<protein>
    <submittedName>
        <fullName evidence="3">Uncharacterized protein</fullName>
    </submittedName>
</protein>
<accession>A0AAW2HF30</accession>
<feature type="compositionally biased region" description="Polar residues" evidence="1">
    <location>
        <begin position="534"/>
        <end position="547"/>
    </location>
</feature>
<dbReference type="PANTHER" id="PTHR20992:SF9">
    <property type="entry name" value="AT15442P-RELATED"/>
    <property type="match status" value="1"/>
</dbReference>
<evidence type="ECO:0000256" key="1">
    <source>
        <dbReference type="SAM" id="MobiDB-lite"/>
    </source>
</evidence>
<dbReference type="Pfam" id="PF04087">
    <property type="entry name" value="DUF389"/>
    <property type="match status" value="1"/>
</dbReference>
<comment type="caution">
    <text evidence="3">The sequence shown here is derived from an EMBL/GenBank/DDBJ whole genome shotgun (WGS) entry which is preliminary data.</text>
</comment>
<sequence length="646" mass="71140">MAGVMFIACIPTKEHERESHPLPTEEKKESKRNVKIKQGNDVALDIDEQVSLLADEEDSEKSPSDKSVSERASADRENKSGDEEDDFRRHKGKQKKHKLEISPDSTMEEILTCILKNLKIDVYSWVPVKNDKFIHVMFSVTDGPPFEEALHMLTKWGIGVRGKSTLGIVPCALYFRSEEAKSSDDEDDASAKGKESGKSGWNEFLLSVVRSRLAVAQVVESVKGSAKLTFDFVSLIILAGTIAAVGLVENSTVSIVASMLISPLMGPILAGTFGTVIHDRKLQLMGVRNELIGLALTILVGFFIGLIIGSFDEFRQSHQWPTEEMMSRGLLRSLWIGIFIALPSGAGVALGLLSDNSGSLIGVAISASLLPPAVNAGLLWALSVLAAADVVDTRNSTTPSPPFLYSTHLATEYALLGCVSLSLTLINIICIFIAGIVVLRIKEVAPRALTDDVQQFWRHDIKVARDYNRSINKEDAREFEKQLAEELAHLSDDRDVAMTVTPGEDYATFRRRLSSMYHFSPDTIRRISVGPRRLSQTTWSPSPSSGMDTHRRSSVRDLEKLYASLSGTEPPRFSVPTAWKVASAQLRRSKQAEDASTLSPIIENNGGIEETPEAGRRTSYLPLRRNQRGHRFTVIPSACDPLKNKT</sequence>
<feature type="region of interest" description="Disordered" evidence="1">
    <location>
        <begin position="589"/>
        <end position="615"/>
    </location>
</feature>